<dbReference type="AlphaFoldDB" id="A0ABD1XFI3"/>
<comment type="caution">
    <text evidence="1">The sequence shown here is derived from an EMBL/GenBank/DDBJ whole genome shotgun (WGS) entry which is preliminary data.</text>
</comment>
<dbReference type="Proteomes" id="UP001605036">
    <property type="component" value="Unassembled WGS sequence"/>
</dbReference>
<organism evidence="1 2">
    <name type="scientific">Riccia fluitans</name>
    <dbReference type="NCBI Taxonomy" id="41844"/>
    <lineage>
        <taxon>Eukaryota</taxon>
        <taxon>Viridiplantae</taxon>
        <taxon>Streptophyta</taxon>
        <taxon>Embryophyta</taxon>
        <taxon>Marchantiophyta</taxon>
        <taxon>Marchantiopsida</taxon>
        <taxon>Marchantiidae</taxon>
        <taxon>Marchantiales</taxon>
        <taxon>Ricciaceae</taxon>
        <taxon>Riccia</taxon>
    </lineage>
</organism>
<reference evidence="1 2" key="1">
    <citation type="submission" date="2024-09" db="EMBL/GenBank/DDBJ databases">
        <title>Chromosome-scale assembly of Riccia fluitans.</title>
        <authorList>
            <person name="Paukszto L."/>
            <person name="Sawicki J."/>
            <person name="Karawczyk K."/>
            <person name="Piernik-Szablinska J."/>
            <person name="Szczecinska M."/>
            <person name="Mazdziarz M."/>
        </authorList>
    </citation>
    <scope>NUCLEOTIDE SEQUENCE [LARGE SCALE GENOMIC DNA]</scope>
    <source>
        <strain evidence="1">Rf_01</strain>
        <tissue evidence="1">Aerial parts of the thallus</tissue>
    </source>
</reference>
<sequence>MRTFMSLRIYLHEEAKAGVNANQTQTDAAVAKEAHRLREINLDADEILTEATAVKLNKDQILTEATAIAQETYGLIGVKRE</sequence>
<evidence type="ECO:0000313" key="2">
    <source>
        <dbReference type="Proteomes" id="UP001605036"/>
    </source>
</evidence>
<protein>
    <submittedName>
        <fullName evidence="1">Uncharacterized protein</fullName>
    </submittedName>
</protein>
<dbReference type="EMBL" id="JBHFFA010000008">
    <property type="protein sequence ID" value="KAL2607443.1"/>
    <property type="molecule type" value="Genomic_DNA"/>
</dbReference>
<name>A0ABD1XFI3_9MARC</name>
<proteinExistence type="predicted"/>
<accession>A0ABD1XFI3</accession>
<evidence type="ECO:0000313" key="1">
    <source>
        <dbReference type="EMBL" id="KAL2607443.1"/>
    </source>
</evidence>
<gene>
    <name evidence="1" type="ORF">R1flu_026016</name>
</gene>
<keyword evidence="2" id="KW-1185">Reference proteome</keyword>